<dbReference type="AlphaFoldDB" id="A0ABD0LW51"/>
<dbReference type="CDD" id="cd14792">
    <property type="entry name" value="GH27"/>
    <property type="match status" value="1"/>
</dbReference>
<dbReference type="EC" id="3.2.1.-" evidence="7"/>
<dbReference type="Pfam" id="PF16499">
    <property type="entry name" value="Melibiase_2"/>
    <property type="match status" value="1"/>
</dbReference>
<evidence type="ECO:0000259" key="9">
    <source>
        <dbReference type="Pfam" id="PF17801"/>
    </source>
</evidence>
<dbReference type="InterPro" id="IPR013780">
    <property type="entry name" value="Glyco_hydro_b"/>
</dbReference>
<dbReference type="PANTHER" id="PTHR11452">
    <property type="entry name" value="ALPHA-GALACTOSIDASE/ALPHA-N-ACETYLGALACTOSAMINIDASE"/>
    <property type="match status" value="1"/>
</dbReference>
<keyword evidence="5 7" id="KW-0378">Hydrolase</keyword>
<dbReference type="InterPro" id="IPR013785">
    <property type="entry name" value="Aldolase_TIM"/>
</dbReference>
<feature type="domain" description="Alpha galactosidase C-terminal" evidence="9">
    <location>
        <begin position="256"/>
        <end position="332"/>
    </location>
</feature>
<name>A0ABD0LW51_9CAEN</name>
<dbReference type="SUPFAM" id="SSF51445">
    <property type="entry name" value="(Trans)glycosidases"/>
    <property type="match status" value="1"/>
</dbReference>
<evidence type="ECO:0000256" key="6">
    <source>
        <dbReference type="ARBA" id="ARBA00023295"/>
    </source>
</evidence>
<evidence type="ECO:0000256" key="5">
    <source>
        <dbReference type="ARBA" id="ARBA00022801"/>
    </source>
</evidence>
<dbReference type="SUPFAM" id="SSF51011">
    <property type="entry name" value="Glycosyl hydrolase domain"/>
    <property type="match status" value="1"/>
</dbReference>
<evidence type="ECO:0000313" key="10">
    <source>
        <dbReference type="EMBL" id="KAK7503870.1"/>
    </source>
</evidence>
<reference evidence="10 11" key="1">
    <citation type="journal article" date="2023" name="Sci. Data">
        <title>Genome assembly of the Korean intertidal mud-creeper Batillaria attramentaria.</title>
        <authorList>
            <person name="Patra A.K."/>
            <person name="Ho P.T."/>
            <person name="Jun S."/>
            <person name="Lee S.J."/>
            <person name="Kim Y."/>
            <person name="Won Y.J."/>
        </authorList>
    </citation>
    <scope>NUCLEOTIDE SEQUENCE [LARGE SCALE GENOMIC DNA]</scope>
    <source>
        <strain evidence="10">Wonlab-2016</strain>
    </source>
</reference>
<proteinExistence type="inferred from homology"/>
<dbReference type="Gene3D" id="3.20.20.70">
    <property type="entry name" value="Aldolase class I"/>
    <property type="match status" value="1"/>
</dbReference>
<keyword evidence="4 8" id="KW-0732">Signal</keyword>
<comment type="subunit">
    <text evidence="7">Homodimer.</text>
</comment>
<dbReference type="Proteomes" id="UP001519460">
    <property type="component" value="Unassembled WGS sequence"/>
</dbReference>
<dbReference type="PANTHER" id="PTHR11452:SF83">
    <property type="entry name" value="ALPHA-GALACTOSIDASE"/>
    <property type="match status" value="1"/>
</dbReference>
<keyword evidence="7" id="KW-1015">Disulfide bond</keyword>
<gene>
    <name evidence="10" type="ORF">BaRGS_00004993</name>
</gene>
<evidence type="ECO:0000256" key="7">
    <source>
        <dbReference type="RuleBase" id="RU361168"/>
    </source>
</evidence>
<dbReference type="InterPro" id="IPR000111">
    <property type="entry name" value="Glyco_hydro_27/36_CS"/>
</dbReference>
<evidence type="ECO:0000256" key="8">
    <source>
        <dbReference type="SAM" id="SignalP"/>
    </source>
</evidence>
<organism evidence="10 11">
    <name type="scientific">Batillaria attramentaria</name>
    <dbReference type="NCBI Taxonomy" id="370345"/>
    <lineage>
        <taxon>Eukaryota</taxon>
        <taxon>Metazoa</taxon>
        <taxon>Spiralia</taxon>
        <taxon>Lophotrochozoa</taxon>
        <taxon>Mollusca</taxon>
        <taxon>Gastropoda</taxon>
        <taxon>Caenogastropoda</taxon>
        <taxon>Sorbeoconcha</taxon>
        <taxon>Cerithioidea</taxon>
        <taxon>Batillariidae</taxon>
        <taxon>Batillaria</taxon>
    </lineage>
</organism>
<accession>A0ABD0LW51</accession>
<dbReference type="FunFam" id="3.20.20.70:FF:000197">
    <property type="entry name" value="Alpha-galactosidase"/>
    <property type="match status" value="1"/>
</dbReference>
<dbReference type="PRINTS" id="PR00740">
    <property type="entry name" value="GLHYDRLASE27"/>
</dbReference>
<evidence type="ECO:0000256" key="4">
    <source>
        <dbReference type="ARBA" id="ARBA00022729"/>
    </source>
</evidence>
<feature type="signal peptide" evidence="8">
    <location>
        <begin position="1"/>
        <end position="18"/>
    </location>
</feature>
<dbReference type="InterPro" id="IPR041233">
    <property type="entry name" value="Melibiase_C"/>
</dbReference>
<evidence type="ECO:0000256" key="2">
    <source>
        <dbReference type="ARBA" id="ARBA00009743"/>
    </source>
</evidence>
<dbReference type="Pfam" id="PF17801">
    <property type="entry name" value="Melibiase_C"/>
    <property type="match status" value="1"/>
</dbReference>
<sequence length="339" mass="37708">MEKIVVLCFAVMLRCCHALDNGLARTPPMGWLSWQRYRCNLDCKNQPTECVSENLYMAMADRMASDGYRDAGYVYINIDDCWPAKERDANGSLVADPDRFPSGMKALADYVHAKGLKLGIYSDMGYKTCGGYPGSKFYIEQDAQTFAAWGIDSLKLDGCNSAIDDFPIGYPIMGAELNKTGRPILYSCSWPAYFTGQKLIPQYKDIAKNCNLWRNYIDIDDSFDTVTKIIQWFAQDQGNFTGVAGPGNWNDPDMDQNVEFWRRQIMPVGSYAIALVNYGTAGGPTRMEVTLSNFGLDSPNGYNVTDAFDGTSVGVLKPEDNFVVYVKPSGVFFAVGIKL</sequence>
<dbReference type="InterPro" id="IPR017853">
    <property type="entry name" value="GH"/>
</dbReference>
<dbReference type="Gene3D" id="2.60.40.1180">
    <property type="entry name" value="Golgi alpha-mannosidase II"/>
    <property type="match status" value="1"/>
</dbReference>
<comment type="similarity">
    <text evidence="2 7">Belongs to the glycosyl hydrolase 27 family.</text>
</comment>
<dbReference type="PROSITE" id="PS00512">
    <property type="entry name" value="ALPHA_GALACTOSIDASE"/>
    <property type="match status" value="1"/>
</dbReference>
<feature type="chain" id="PRO_5044886756" description="Alpha-galactosidase" evidence="8">
    <location>
        <begin position="19"/>
        <end position="339"/>
    </location>
</feature>
<keyword evidence="11" id="KW-1185">Reference proteome</keyword>
<keyword evidence="6 7" id="KW-0326">Glycosidase</keyword>
<comment type="catalytic activity">
    <reaction evidence="1">
        <text>Hydrolysis of terminal, non-reducing alpha-D-galactose residues in alpha-D-galactosides, including galactose oligosaccharides, galactomannans and galactolipids.</text>
        <dbReference type="EC" id="3.2.1.22"/>
    </reaction>
</comment>
<evidence type="ECO:0000256" key="1">
    <source>
        <dbReference type="ARBA" id="ARBA00001255"/>
    </source>
</evidence>
<evidence type="ECO:0000313" key="11">
    <source>
        <dbReference type="Proteomes" id="UP001519460"/>
    </source>
</evidence>
<evidence type="ECO:0000256" key="3">
    <source>
        <dbReference type="ARBA" id="ARBA00012755"/>
    </source>
</evidence>
<dbReference type="EMBL" id="JACVVK020000018">
    <property type="protein sequence ID" value="KAK7503870.1"/>
    <property type="molecule type" value="Genomic_DNA"/>
</dbReference>
<dbReference type="InterPro" id="IPR002241">
    <property type="entry name" value="Glyco_hydro_27"/>
</dbReference>
<comment type="caution">
    <text evidence="10">The sequence shown here is derived from an EMBL/GenBank/DDBJ whole genome shotgun (WGS) entry which is preliminary data.</text>
</comment>
<protein>
    <recommendedName>
        <fullName evidence="3 7">Alpha-galactosidase</fullName>
        <ecNumber evidence="7">3.2.1.-</ecNumber>
    </recommendedName>
</protein>
<dbReference type="GO" id="GO:0004557">
    <property type="term" value="F:alpha-galactosidase activity"/>
    <property type="evidence" value="ECO:0007669"/>
    <property type="project" value="UniProtKB-EC"/>
</dbReference>